<dbReference type="EMBL" id="JAMPKX010000006">
    <property type="protein sequence ID" value="MEP0947993.1"/>
    <property type="molecule type" value="Genomic_DNA"/>
</dbReference>
<dbReference type="InterPro" id="IPR036102">
    <property type="entry name" value="OsmC/Ohrsf"/>
</dbReference>
<reference evidence="1 2" key="1">
    <citation type="submission" date="2022-04" db="EMBL/GenBank/DDBJ databases">
        <title>Positive selection, recombination, and allopatry shape intraspecific diversity of widespread and dominant cyanobacteria.</title>
        <authorList>
            <person name="Wei J."/>
            <person name="Shu W."/>
            <person name="Hu C."/>
        </authorList>
    </citation>
    <scope>NUCLEOTIDE SEQUENCE [LARGE SCALE GENOMIC DNA]</scope>
    <source>
        <strain evidence="1 2">DQ-A4</strain>
    </source>
</reference>
<accession>A0ABV0K5L7</accession>
<dbReference type="PANTHER" id="PTHR39624">
    <property type="entry name" value="PROTEIN INVOLVED IN RIMO-MEDIATED BETA-METHYLTHIOLATION OF RIBOSOMAL PROTEIN S12 YCAO"/>
    <property type="match status" value="1"/>
</dbReference>
<protein>
    <submittedName>
        <fullName evidence="1">OsmC family protein</fullName>
    </submittedName>
</protein>
<dbReference type="InterPro" id="IPR003718">
    <property type="entry name" value="OsmC/Ohr_fam"/>
</dbReference>
<proteinExistence type="predicted"/>
<dbReference type="Proteomes" id="UP001482513">
    <property type="component" value="Unassembled WGS sequence"/>
</dbReference>
<organism evidence="1 2">
    <name type="scientific">Leptolyngbya subtilissima DQ-A4</name>
    <dbReference type="NCBI Taxonomy" id="2933933"/>
    <lineage>
        <taxon>Bacteria</taxon>
        <taxon>Bacillati</taxon>
        <taxon>Cyanobacteriota</taxon>
        <taxon>Cyanophyceae</taxon>
        <taxon>Leptolyngbyales</taxon>
        <taxon>Leptolyngbyaceae</taxon>
        <taxon>Leptolyngbya group</taxon>
        <taxon>Leptolyngbya</taxon>
    </lineage>
</organism>
<keyword evidence="2" id="KW-1185">Reference proteome</keyword>
<dbReference type="InterPro" id="IPR015946">
    <property type="entry name" value="KH_dom-like_a/b"/>
</dbReference>
<name>A0ABV0K5L7_9CYAN</name>
<dbReference type="PANTHER" id="PTHR39624:SF2">
    <property type="entry name" value="OSMC-LIKE PROTEIN"/>
    <property type="match status" value="1"/>
</dbReference>
<dbReference type="Pfam" id="PF02566">
    <property type="entry name" value="OsmC"/>
    <property type="match status" value="1"/>
</dbReference>
<dbReference type="SUPFAM" id="SSF82784">
    <property type="entry name" value="OsmC-like"/>
    <property type="match status" value="1"/>
</dbReference>
<gene>
    <name evidence="1" type="ORF">NC992_14000</name>
</gene>
<dbReference type="RefSeq" id="WP_190705158.1">
    <property type="nucleotide sequence ID" value="NZ_JAMPKX010000006.1"/>
</dbReference>
<sequence length="135" mass="14486">MASVQVSSNASRYGQDVAIRKFQLVADEPTHLGGSDQGPTPTELVLAGLGSCKAITIKMYAERKGWPVENVYVAAELQTVEKQAVIVAYLTLVGDLSAEQRDRLREIGDRCPVHRLLSAGTSIQTVLTPAAIPLP</sequence>
<evidence type="ECO:0000313" key="1">
    <source>
        <dbReference type="EMBL" id="MEP0947993.1"/>
    </source>
</evidence>
<dbReference type="Gene3D" id="3.30.300.20">
    <property type="match status" value="1"/>
</dbReference>
<comment type="caution">
    <text evidence="1">The sequence shown here is derived from an EMBL/GenBank/DDBJ whole genome shotgun (WGS) entry which is preliminary data.</text>
</comment>
<evidence type="ECO:0000313" key="2">
    <source>
        <dbReference type="Proteomes" id="UP001482513"/>
    </source>
</evidence>